<dbReference type="GeneID" id="103068796"/>
<keyword evidence="4 7" id="KW-0689">Ribosomal protein</keyword>
<dbReference type="GO" id="GO:0006412">
    <property type="term" value="P:translation"/>
    <property type="evidence" value="ECO:0007669"/>
    <property type="project" value="InterPro"/>
</dbReference>
<comment type="similarity">
    <text evidence="2 7">Belongs to the bacterial ribosomal protein bL36 family.</text>
</comment>
<keyword evidence="5" id="KW-0496">Mitochondrion</keyword>
<evidence type="ECO:0000256" key="2">
    <source>
        <dbReference type="ARBA" id="ARBA00007645"/>
    </source>
</evidence>
<reference evidence="10" key="1">
    <citation type="submission" date="2025-08" db="UniProtKB">
        <authorList>
            <consortium name="RefSeq"/>
        </authorList>
    </citation>
    <scope>IDENTIFICATION</scope>
</reference>
<dbReference type="NCBIfam" id="TIGR01022">
    <property type="entry name" value="rpmJ_bact"/>
    <property type="match status" value="1"/>
</dbReference>
<evidence type="ECO:0000256" key="7">
    <source>
        <dbReference type="RuleBase" id="RU000570"/>
    </source>
</evidence>
<dbReference type="InterPro" id="IPR000473">
    <property type="entry name" value="Ribosomal_bL36"/>
</dbReference>
<dbReference type="HAMAP" id="MF_00251">
    <property type="entry name" value="Ribosomal_bL36"/>
    <property type="match status" value="1"/>
</dbReference>
<accession>A0A340YE73</accession>
<dbReference type="GO" id="GO:0003735">
    <property type="term" value="F:structural constituent of ribosome"/>
    <property type="evidence" value="ECO:0007669"/>
    <property type="project" value="InterPro"/>
</dbReference>
<dbReference type="InterPro" id="IPR035977">
    <property type="entry name" value="Ribosomal_bL36_sp"/>
</dbReference>
<dbReference type="AlphaFoldDB" id="A0A340YE73"/>
<dbReference type="InParanoid" id="A0A340YE73"/>
<evidence type="ECO:0000256" key="4">
    <source>
        <dbReference type="ARBA" id="ARBA00022980"/>
    </source>
</evidence>
<comment type="subcellular location">
    <subcellularLocation>
        <location evidence="1">Mitochondrion</location>
    </subcellularLocation>
</comment>
<dbReference type="PANTHER" id="PTHR46909">
    <property type="entry name" value="39S RIBOSOMAL PROTEIN L36, MITOCHONDRIAL"/>
    <property type="match status" value="1"/>
</dbReference>
<feature type="region of interest" description="Disordered" evidence="8">
    <location>
        <begin position="1"/>
        <end position="22"/>
    </location>
</feature>
<evidence type="ECO:0000256" key="5">
    <source>
        <dbReference type="ARBA" id="ARBA00023128"/>
    </source>
</evidence>
<evidence type="ECO:0000256" key="3">
    <source>
        <dbReference type="ARBA" id="ARBA00022946"/>
    </source>
</evidence>
<dbReference type="KEGG" id="lve:103068796"/>
<evidence type="ECO:0000256" key="6">
    <source>
        <dbReference type="ARBA" id="ARBA00023274"/>
    </source>
</evidence>
<evidence type="ECO:0000313" key="9">
    <source>
        <dbReference type="Proteomes" id="UP000265300"/>
    </source>
</evidence>
<dbReference type="PANTHER" id="PTHR46909:SF1">
    <property type="entry name" value="LARGE RIBOSOMAL SUBUNIT PROTEIN BL36M"/>
    <property type="match status" value="1"/>
</dbReference>
<dbReference type="Proteomes" id="UP000265300">
    <property type="component" value="Unplaced"/>
</dbReference>
<dbReference type="GO" id="GO:0005762">
    <property type="term" value="C:mitochondrial large ribosomal subunit"/>
    <property type="evidence" value="ECO:0007669"/>
    <property type="project" value="TreeGrafter"/>
</dbReference>
<protein>
    <recommendedName>
        <fullName evidence="7">Ribosomal protein</fullName>
    </recommendedName>
</protein>
<proteinExistence type="inferred from homology"/>
<evidence type="ECO:0000256" key="1">
    <source>
        <dbReference type="ARBA" id="ARBA00004173"/>
    </source>
</evidence>
<name>A0A340YE73_LIPVE</name>
<dbReference type="InterPro" id="IPR052143">
    <property type="entry name" value="Mitoribosomal_bL36m"/>
</dbReference>
<dbReference type="Pfam" id="PF00444">
    <property type="entry name" value="Ribosomal_L36"/>
    <property type="match status" value="1"/>
</dbReference>
<keyword evidence="9" id="KW-1185">Reference proteome</keyword>
<keyword evidence="3" id="KW-0809">Transit peptide</keyword>
<sequence length="220" mass="23600">MVSSHGQPPIGEGGLGEYREEGAGSWERGRAGLCAQPRGDRHVTLLPSSFLADTPGDGISAPLRRRCRGRRRRGWRGGLLARPDALFPGGGRGVFRGSRDQEGRVLGTPGLGFPGSSRDMATALLRKVVSAVGSLLHLGGLPLSSLAPCPPRACRQVGAPFSPAAALLSARPALGMQQPALGFKTRGVLRKRCKGCYLVKRRGRWFVYCKSNPKHKQRQM</sequence>
<dbReference type="STRING" id="118797.A0A340YE73"/>
<dbReference type="RefSeq" id="XP_007471986.1">
    <property type="nucleotide sequence ID" value="XM_007471924.1"/>
</dbReference>
<evidence type="ECO:0000313" key="10">
    <source>
        <dbReference type="RefSeq" id="XP_007471986.1"/>
    </source>
</evidence>
<organism evidence="9 10">
    <name type="scientific">Lipotes vexillifer</name>
    <name type="common">Yangtze river dolphin</name>
    <dbReference type="NCBI Taxonomy" id="118797"/>
    <lineage>
        <taxon>Eukaryota</taxon>
        <taxon>Metazoa</taxon>
        <taxon>Chordata</taxon>
        <taxon>Craniata</taxon>
        <taxon>Vertebrata</taxon>
        <taxon>Euteleostomi</taxon>
        <taxon>Mammalia</taxon>
        <taxon>Eutheria</taxon>
        <taxon>Laurasiatheria</taxon>
        <taxon>Artiodactyla</taxon>
        <taxon>Whippomorpha</taxon>
        <taxon>Cetacea</taxon>
        <taxon>Odontoceti</taxon>
        <taxon>Lipotidae</taxon>
        <taxon>Lipotes</taxon>
    </lineage>
</organism>
<dbReference type="SUPFAM" id="SSF57840">
    <property type="entry name" value="Ribosomal protein L36"/>
    <property type="match status" value="1"/>
</dbReference>
<evidence type="ECO:0000256" key="8">
    <source>
        <dbReference type="SAM" id="MobiDB-lite"/>
    </source>
</evidence>
<gene>
    <name evidence="10" type="primary">LOC103068796</name>
</gene>
<dbReference type="OrthoDB" id="10265903at2759"/>
<keyword evidence="6 7" id="KW-0687">Ribonucleoprotein</keyword>